<keyword evidence="1" id="KW-0732">Signal</keyword>
<feature type="chain" id="PRO_5041226607" evidence="1">
    <location>
        <begin position="19"/>
        <end position="66"/>
    </location>
</feature>
<dbReference type="EMBL" id="JANBVN010000074">
    <property type="protein sequence ID" value="KAJ9150120.1"/>
    <property type="molecule type" value="Genomic_DNA"/>
</dbReference>
<organism evidence="2 3">
    <name type="scientific">Coniochaeta hoffmannii</name>
    <dbReference type="NCBI Taxonomy" id="91930"/>
    <lineage>
        <taxon>Eukaryota</taxon>
        <taxon>Fungi</taxon>
        <taxon>Dikarya</taxon>
        <taxon>Ascomycota</taxon>
        <taxon>Pezizomycotina</taxon>
        <taxon>Sordariomycetes</taxon>
        <taxon>Sordariomycetidae</taxon>
        <taxon>Coniochaetales</taxon>
        <taxon>Coniochaetaceae</taxon>
        <taxon>Coniochaeta</taxon>
    </lineage>
</organism>
<accession>A0AA38RT89</accession>
<feature type="signal peptide" evidence="1">
    <location>
        <begin position="1"/>
        <end position="18"/>
    </location>
</feature>
<evidence type="ECO:0000313" key="3">
    <source>
        <dbReference type="Proteomes" id="UP001174691"/>
    </source>
</evidence>
<keyword evidence="3" id="KW-1185">Reference proteome</keyword>
<dbReference type="Proteomes" id="UP001174691">
    <property type="component" value="Unassembled WGS sequence"/>
</dbReference>
<sequence>MKSFVLALSLLFFGAAMAQQGPCYNHADPDAGIGNYCYCEGNGKCYFDKADTICDPPSSQEVPCPS</sequence>
<evidence type="ECO:0000313" key="2">
    <source>
        <dbReference type="EMBL" id="KAJ9150120.1"/>
    </source>
</evidence>
<name>A0AA38RT89_9PEZI</name>
<gene>
    <name evidence="2" type="ORF">NKR19_g5420</name>
</gene>
<protein>
    <submittedName>
        <fullName evidence="2">Uncharacterized protein</fullName>
    </submittedName>
</protein>
<reference evidence="2" key="1">
    <citation type="submission" date="2022-07" db="EMBL/GenBank/DDBJ databases">
        <title>Fungi with potential for degradation of polypropylene.</title>
        <authorList>
            <person name="Gostincar C."/>
        </authorList>
    </citation>
    <scope>NUCLEOTIDE SEQUENCE</scope>
    <source>
        <strain evidence="2">EXF-13287</strain>
    </source>
</reference>
<dbReference type="AlphaFoldDB" id="A0AA38RT89"/>
<proteinExistence type="predicted"/>
<evidence type="ECO:0000256" key="1">
    <source>
        <dbReference type="SAM" id="SignalP"/>
    </source>
</evidence>
<comment type="caution">
    <text evidence="2">The sequence shown here is derived from an EMBL/GenBank/DDBJ whole genome shotgun (WGS) entry which is preliminary data.</text>
</comment>